<dbReference type="Proteomes" id="UP000807825">
    <property type="component" value="Unassembled WGS sequence"/>
</dbReference>
<keyword evidence="4" id="KW-0949">S-adenosyl-L-methionine</keyword>
<evidence type="ECO:0000256" key="1">
    <source>
        <dbReference type="ARBA" id="ARBA00022428"/>
    </source>
</evidence>
<dbReference type="GO" id="GO:0008168">
    <property type="term" value="F:methyltransferase activity"/>
    <property type="evidence" value="ECO:0007669"/>
    <property type="project" value="UniProtKB-KW"/>
</dbReference>
<dbReference type="PROSITE" id="PS51608">
    <property type="entry name" value="SAM_MT_UBIE"/>
    <property type="match status" value="1"/>
</dbReference>
<dbReference type="NCBIfam" id="TIGR01934">
    <property type="entry name" value="MenG_MenH_UbiE"/>
    <property type="match status" value="1"/>
</dbReference>
<keyword evidence="2 5" id="KW-0489">Methyltransferase</keyword>
<dbReference type="Gene3D" id="3.40.50.150">
    <property type="entry name" value="Vaccinia Virus protein VP39"/>
    <property type="match status" value="1"/>
</dbReference>
<sequence length="208" mass="23002">MGLDGLWRRRAVARLDPQPGHVYLDAGCGTGDASILLAKRSPGCKLIGIDPSQAMLRIGMSKVEKAGLVENISMLPGNVLDLQFPDKIFDGVITAFCIRNVTDRMRALAELRRVIRPGGVLVILELIQPDGVMKPLFRLYSKVVMPLVTALMSSVPAYRYLSDSMADFPRPEEWLRFMEEAGFTNTETEPLTGGISRIFVGRVPTLQR</sequence>
<accession>A0A9D6Z4T3</accession>
<organism evidence="5 6">
    <name type="scientific">Desulfomonile tiedjei</name>
    <dbReference type="NCBI Taxonomy" id="2358"/>
    <lineage>
        <taxon>Bacteria</taxon>
        <taxon>Pseudomonadati</taxon>
        <taxon>Thermodesulfobacteriota</taxon>
        <taxon>Desulfomonilia</taxon>
        <taxon>Desulfomonilales</taxon>
        <taxon>Desulfomonilaceae</taxon>
        <taxon>Desulfomonile</taxon>
    </lineage>
</organism>
<dbReference type="EMBL" id="JACRDE010000454">
    <property type="protein sequence ID" value="MBI5251265.1"/>
    <property type="molecule type" value="Genomic_DNA"/>
</dbReference>
<dbReference type="CDD" id="cd02440">
    <property type="entry name" value="AdoMet_MTases"/>
    <property type="match status" value="1"/>
</dbReference>
<keyword evidence="5" id="KW-0830">Ubiquinone</keyword>
<dbReference type="GO" id="GO:0009234">
    <property type="term" value="P:menaquinone biosynthetic process"/>
    <property type="evidence" value="ECO:0007669"/>
    <property type="project" value="UniProtKB-KW"/>
</dbReference>
<dbReference type="GO" id="GO:0032259">
    <property type="term" value="P:methylation"/>
    <property type="evidence" value="ECO:0007669"/>
    <property type="project" value="UniProtKB-KW"/>
</dbReference>
<evidence type="ECO:0000313" key="5">
    <source>
        <dbReference type="EMBL" id="MBI5251265.1"/>
    </source>
</evidence>
<evidence type="ECO:0000313" key="6">
    <source>
        <dbReference type="Proteomes" id="UP000807825"/>
    </source>
</evidence>
<keyword evidence="3 5" id="KW-0808">Transferase</keyword>
<dbReference type="InterPro" id="IPR004033">
    <property type="entry name" value="UbiE/COQ5_MeTrFase"/>
</dbReference>
<dbReference type="InterPro" id="IPR029063">
    <property type="entry name" value="SAM-dependent_MTases_sf"/>
</dbReference>
<protein>
    <submittedName>
        <fullName evidence="5">Ubiquinone/menaquinone biosynthesis methyltransferase</fullName>
        <ecNumber evidence="5">2.1.1.-</ecNumber>
    </submittedName>
</protein>
<evidence type="ECO:0000256" key="2">
    <source>
        <dbReference type="ARBA" id="ARBA00022603"/>
    </source>
</evidence>
<keyword evidence="1" id="KW-0474">Menaquinone biosynthesis</keyword>
<reference evidence="5" key="1">
    <citation type="submission" date="2020-07" db="EMBL/GenBank/DDBJ databases">
        <title>Huge and variable diversity of episymbiotic CPR bacteria and DPANN archaea in groundwater ecosystems.</title>
        <authorList>
            <person name="He C.Y."/>
            <person name="Keren R."/>
            <person name="Whittaker M."/>
            <person name="Farag I.F."/>
            <person name="Doudna J."/>
            <person name="Cate J.H.D."/>
            <person name="Banfield J.F."/>
        </authorList>
    </citation>
    <scope>NUCLEOTIDE SEQUENCE</scope>
    <source>
        <strain evidence="5">NC_groundwater_1664_Pr3_B-0.1um_52_9</strain>
    </source>
</reference>
<dbReference type="PANTHER" id="PTHR43591:SF24">
    <property type="entry name" value="2-METHOXY-6-POLYPRENYL-1,4-BENZOQUINOL METHYLASE, MITOCHONDRIAL"/>
    <property type="match status" value="1"/>
</dbReference>
<dbReference type="Pfam" id="PF01209">
    <property type="entry name" value="Ubie_methyltran"/>
    <property type="match status" value="1"/>
</dbReference>
<comment type="caution">
    <text evidence="5">The sequence shown here is derived from an EMBL/GenBank/DDBJ whole genome shotgun (WGS) entry which is preliminary data.</text>
</comment>
<evidence type="ECO:0000256" key="3">
    <source>
        <dbReference type="ARBA" id="ARBA00022679"/>
    </source>
</evidence>
<name>A0A9D6Z4T3_9BACT</name>
<gene>
    <name evidence="5" type="ORF">HY912_17390</name>
</gene>
<dbReference type="SUPFAM" id="SSF53335">
    <property type="entry name" value="S-adenosyl-L-methionine-dependent methyltransferases"/>
    <property type="match status" value="1"/>
</dbReference>
<dbReference type="AlphaFoldDB" id="A0A9D6Z4T3"/>
<proteinExistence type="predicted"/>
<dbReference type="PANTHER" id="PTHR43591">
    <property type="entry name" value="METHYLTRANSFERASE"/>
    <property type="match status" value="1"/>
</dbReference>
<evidence type="ECO:0000256" key="4">
    <source>
        <dbReference type="ARBA" id="ARBA00022691"/>
    </source>
</evidence>
<dbReference type="EC" id="2.1.1.-" evidence="5"/>